<protein>
    <recommendedName>
        <fullName evidence="6">Protein HflC</fullName>
    </recommendedName>
</protein>
<keyword evidence="9" id="KW-0378">Hydrolase</keyword>
<dbReference type="CDD" id="cd03405">
    <property type="entry name" value="SPFH_HflC"/>
    <property type="match status" value="1"/>
</dbReference>
<reference evidence="10" key="1">
    <citation type="journal article" date="2015" name="MBio">
        <title>Genome-Resolved Metagenomic Analysis Reveals Roles for Candidate Phyla and Other Microbial Community Members in Biogeochemical Transformations in Oil Reservoirs.</title>
        <authorList>
            <person name="Hu P."/>
            <person name="Tom L."/>
            <person name="Singh A."/>
            <person name="Thomas B.C."/>
            <person name="Baker B.J."/>
            <person name="Piceno Y.M."/>
            <person name="Andersen G.L."/>
            <person name="Banfield J.F."/>
        </authorList>
    </citation>
    <scope>NUCLEOTIDE SEQUENCE [LARGE SCALE GENOMIC DNA]</scope>
</reference>
<evidence type="ECO:0000256" key="7">
    <source>
        <dbReference type="SAM" id="Phobius"/>
    </source>
</evidence>
<comment type="similarity">
    <text evidence="2 6">Belongs to the band 7/mec-2 family. HflC subfamily.</text>
</comment>
<dbReference type="EMBL" id="LGGH01000013">
    <property type="protein sequence ID" value="KUK68448.1"/>
    <property type="molecule type" value="Genomic_DNA"/>
</dbReference>
<keyword evidence="5 7" id="KW-0472">Membrane</keyword>
<feature type="domain" description="Band 7" evidence="8">
    <location>
        <begin position="22"/>
        <end position="184"/>
    </location>
</feature>
<dbReference type="InterPro" id="IPR010200">
    <property type="entry name" value="HflC"/>
</dbReference>
<evidence type="ECO:0000256" key="6">
    <source>
        <dbReference type="PIRNR" id="PIRNR005651"/>
    </source>
</evidence>
<gene>
    <name evidence="9" type="ORF">XD86_0188</name>
</gene>
<keyword evidence="4 7" id="KW-1133">Transmembrane helix</keyword>
<dbReference type="GO" id="GO:0008233">
    <property type="term" value="F:peptidase activity"/>
    <property type="evidence" value="ECO:0007669"/>
    <property type="project" value="UniProtKB-KW"/>
</dbReference>
<feature type="transmembrane region" description="Helical" evidence="7">
    <location>
        <begin position="6"/>
        <end position="27"/>
    </location>
</feature>
<dbReference type="SUPFAM" id="SSF117892">
    <property type="entry name" value="Band 7/SPFH domain"/>
    <property type="match status" value="1"/>
</dbReference>
<evidence type="ECO:0000256" key="4">
    <source>
        <dbReference type="ARBA" id="ARBA00022989"/>
    </source>
</evidence>
<dbReference type="Proteomes" id="UP000054260">
    <property type="component" value="Unassembled WGS sequence"/>
</dbReference>
<dbReference type="Pfam" id="PF01145">
    <property type="entry name" value="Band_7"/>
    <property type="match status" value="1"/>
</dbReference>
<dbReference type="InterPro" id="IPR001972">
    <property type="entry name" value="Stomatin_HflK_fam"/>
</dbReference>
<dbReference type="InterPro" id="IPR036013">
    <property type="entry name" value="Band_7/SPFH_dom_sf"/>
</dbReference>
<comment type="caution">
    <text evidence="9">The sequence shown here is derived from an EMBL/GenBank/DDBJ whole genome shotgun (WGS) entry which is preliminary data.</text>
</comment>
<dbReference type="PANTHER" id="PTHR42911:SF1">
    <property type="entry name" value="MODULATOR OF FTSH PROTEASE HFLC"/>
    <property type="match status" value="1"/>
</dbReference>
<keyword evidence="9" id="KW-0645">Protease</keyword>
<sequence length="285" mass="32761">MKYKFLIPVAIVVVIAAILLPSFFFIIDETEQAVVLRFGEIQKSVTEAGLYTKTPFIDNVRKFDKRIQIYDVDAERIYSRDKKTILTDTFALWRIVDPRNFIETMKSEQIALTRIDDVVYSHVRNTFGKLDYDDIISGQRTDVLDEITRLSANDMKDFGIEIISVRVKRADLPDENRNAVFERMKSERIQEASLIRAEGNREAQKLRAEADKEAQIMIATAQKEADIIIGTGDAQALAVYADAYNRDPDFYEFMKRLEVYEKTLADANYILGPAMDFIDKLSRGE</sequence>
<proteinExistence type="inferred from homology"/>
<keyword evidence="3 7" id="KW-0812">Transmembrane</keyword>
<dbReference type="InterPro" id="IPR001107">
    <property type="entry name" value="Band_7"/>
</dbReference>
<dbReference type="PRINTS" id="PR00721">
    <property type="entry name" value="STOMATIN"/>
</dbReference>
<dbReference type="GO" id="GO:0006508">
    <property type="term" value="P:proteolysis"/>
    <property type="evidence" value="ECO:0007669"/>
    <property type="project" value="UniProtKB-KW"/>
</dbReference>
<evidence type="ECO:0000259" key="8">
    <source>
        <dbReference type="SMART" id="SM00244"/>
    </source>
</evidence>
<dbReference type="Gene3D" id="3.30.479.30">
    <property type="entry name" value="Band 7 domain"/>
    <property type="match status" value="1"/>
</dbReference>
<dbReference type="SMART" id="SM00244">
    <property type="entry name" value="PHB"/>
    <property type="match status" value="1"/>
</dbReference>
<evidence type="ECO:0000256" key="2">
    <source>
        <dbReference type="ARBA" id="ARBA00007862"/>
    </source>
</evidence>
<dbReference type="AlphaFoldDB" id="A0A101H154"/>
<evidence type="ECO:0000313" key="10">
    <source>
        <dbReference type="Proteomes" id="UP000054260"/>
    </source>
</evidence>
<comment type="subcellular location">
    <subcellularLocation>
        <location evidence="1">Membrane</location>
    </subcellularLocation>
</comment>
<name>A0A101H154_9BACT</name>
<evidence type="ECO:0000313" key="9">
    <source>
        <dbReference type="EMBL" id="KUK68448.1"/>
    </source>
</evidence>
<dbReference type="GO" id="GO:0016020">
    <property type="term" value="C:membrane"/>
    <property type="evidence" value="ECO:0007669"/>
    <property type="project" value="UniProtKB-SubCell"/>
</dbReference>
<organism evidence="9 10">
    <name type="scientific">Mesotoga infera</name>
    <dbReference type="NCBI Taxonomy" id="1236046"/>
    <lineage>
        <taxon>Bacteria</taxon>
        <taxon>Thermotogati</taxon>
        <taxon>Thermotogota</taxon>
        <taxon>Thermotogae</taxon>
        <taxon>Kosmotogales</taxon>
        <taxon>Kosmotogaceae</taxon>
        <taxon>Mesotoga</taxon>
    </lineage>
</organism>
<dbReference type="PANTHER" id="PTHR42911">
    <property type="entry name" value="MODULATOR OF FTSH PROTEASE HFLC"/>
    <property type="match status" value="1"/>
</dbReference>
<comment type="function">
    <text evidence="6">HflC and HflK could regulate a protease.</text>
</comment>
<evidence type="ECO:0000256" key="5">
    <source>
        <dbReference type="ARBA" id="ARBA00023136"/>
    </source>
</evidence>
<evidence type="ECO:0000256" key="1">
    <source>
        <dbReference type="ARBA" id="ARBA00004370"/>
    </source>
</evidence>
<evidence type="ECO:0000256" key="3">
    <source>
        <dbReference type="ARBA" id="ARBA00022692"/>
    </source>
</evidence>
<accession>A0A101H154</accession>
<dbReference type="PATRIC" id="fig|1236046.6.peg.121"/>
<dbReference type="PIRSF" id="PIRSF005651">
    <property type="entry name" value="HflC"/>
    <property type="match status" value="1"/>
</dbReference>